<keyword evidence="4" id="KW-1185">Reference proteome</keyword>
<sequence>MSTSPPSSPVQSALARAQKRRYQTSKELSSPTPPPAQSTSRQRKYPQLAMSSDSPTPAPSAETLFGDFRVLEQECQKLEKRAVRAGVLEKECQKLKKRAVQAEQKAHKTEESLNLLMVMYRRAQFEGRKTEDSFNQLMHMHRRALARLDDAQESKDGLRVDLVKELRCGICNKDLDGAYSLACGDTFHGTCLWQWFEVTV</sequence>
<accession>A0A284S498</accession>
<dbReference type="AlphaFoldDB" id="A0A284S498"/>
<dbReference type="OrthoDB" id="3089872at2759"/>
<evidence type="ECO:0000313" key="3">
    <source>
        <dbReference type="EMBL" id="SJL15807.1"/>
    </source>
</evidence>
<gene>
    <name evidence="3" type="ORF">ARMOST_19312</name>
</gene>
<organism evidence="3 4">
    <name type="scientific">Armillaria ostoyae</name>
    <name type="common">Armillaria root rot fungus</name>
    <dbReference type="NCBI Taxonomy" id="47428"/>
    <lineage>
        <taxon>Eukaryota</taxon>
        <taxon>Fungi</taxon>
        <taxon>Dikarya</taxon>
        <taxon>Basidiomycota</taxon>
        <taxon>Agaricomycotina</taxon>
        <taxon>Agaricomycetes</taxon>
        <taxon>Agaricomycetidae</taxon>
        <taxon>Agaricales</taxon>
        <taxon>Marasmiineae</taxon>
        <taxon>Physalacriaceae</taxon>
        <taxon>Armillaria</taxon>
    </lineage>
</organism>
<keyword evidence="1" id="KW-0175">Coiled coil</keyword>
<dbReference type="OMA" id="RRAQFEG"/>
<evidence type="ECO:0000256" key="1">
    <source>
        <dbReference type="SAM" id="Coils"/>
    </source>
</evidence>
<feature type="region of interest" description="Disordered" evidence="2">
    <location>
        <begin position="1"/>
        <end position="61"/>
    </location>
</feature>
<name>A0A284S498_ARMOS</name>
<dbReference type="SUPFAM" id="SSF57850">
    <property type="entry name" value="RING/U-box"/>
    <property type="match status" value="1"/>
</dbReference>
<feature type="compositionally biased region" description="Polar residues" evidence="2">
    <location>
        <begin position="1"/>
        <end position="11"/>
    </location>
</feature>
<evidence type="ECO:0000313" key="4">
    <source>
        <dbReference type="Proteomes" id="UP000219338"/>
    </source>
</evidence>
<feature type="coiled-coil region" evidence="1">
    <location>
        <begin position="61"/>
        <end position="112"/>
    </location>
</feature>
<dbReference type="InterPro" id="IPR013083">
    <property type="entry name" value="Znf_RING/FYVE/PHD"/>
</dbReference>
<reference evidence="4" key="1">
    <citation type="journal article" date="2017" name="Nat. Ecol. Evol.">
        <title>Genome expansion and lineage-specific genetic innovations in the forest pathogenic fungi Armillaria.</title>
        <authorList>
            <person name="Sipos G."/>
            <person name="Prasanna A.N."/>
            <person name="Walter M.C."/>
            <person name="O'Connor E."/>
            <person name="Balint B."/>
            <person name="Krizsan K."/>
            <person name="Kiss B."/>
            <person name="Hess J."/>
            <person name="Varga T."/>
            <person name="Slot J."/>
            <person name="Riley R."/>
            <person name="Boka B."/>
            <person name="Rigling D."/>
            <person name="Barry K."/>
            <person name="Lee J."/>
            <person name="Mihaltcheva S."/>
            <person name="LaButti K."/>
            <person name="Lipzen A."/>
            <person name="Waldron R."/>
            <person name="Moloney N.M."/>
            <person name="Sperisen C."/>
            <person name="Kredics L."/>
            <person name="Vagvoelgyi C."/>
            <person name="Patrignani A."/>
            <person name="Fitzpatrick D."/>
            <person name="Nagy I."/>
            <person name="Doyle S."/>
            <person name="Anderson J.B."/>
            <person name="Grigoriev I.V."/>
            <person name="Gueldener U."/>
            <person name="Muensterkoetter M."/>
            <person name="Nagy L.G."/>
        </authorList>
    </citation>
    <scope>NUCLEOTIDE SEQUENCE [LARGE SCALE GENOMIC DNA]</scope>
    <source>
        <strain evidence="4">C18/9</strain>
    </source>
</reference>
<proteinExistence type="predicted"/>
<evidence type="ECO:0000256" key="2">
    <source>
        <dbReference type="SAM" id="MobiDB-lite"/>
    </source>
</evidence>
<dbReference type="Gene3D" id="3.30.40.10">
    <property type="entry name" value="Zinc/RING finger domain, C3HC4 (zinc finger)"/>
    <property type="match status" value="1"/>
</dbReference>
<dbReference type="Proteomes" id="UP000219338">
    <property type="component" value="Unassembled WGS sequence"/>
</dbReference>
<dbReference type="EMBL" id="FUEG01000031">
    <property type="protein sequence ID" value="SJL15807.1"/>
    <property type="molecule type" value="Genomic_DNA"/>
</dbReference>
<protein>
    <submittedName>
        <fullName evidence="3">Uncharacterized protein</fullName>
    </submittedName>
</protein>